<dbReference type="EMBL" id="VOOR01000014">
    <property type="protein sequence ID" value="TXB63600.1"/>
    <property type="molecule type" value="Genomic_DNA"/>
</dbReference>
<dbReference type="PROSITE" id="PS51257">
    <property type="entry name" value="PROKAR_LIPOPROTEIN"/>
    <property type="match status" value="1"/>
</dbReference>
<evidence type="ECO:0000256" key="1">
    <source>
        <dbReference type="SAM" id="SignalP"/>
    </source>
</evidence>
<evidence type="ECO:0000313" key="3">
    <source>
        <dbReference type="Proteomes" id="UP000321580"/>
    </source>
</evidence>
<proteinExistence type="predicted"/>
<gene>
    <name evidence="2" type="ORF">FRY97_08735</name>
</gene>
<evidence type="ECO:0000313" key="2">
    <source>
        <dbReference type="EMBL" id="TXB63600.1"/>
    </source>
</evidence>
<dbReference type="OrthoDB" id="1491128at2"/>
<feature type="signal peptide" evidence="1">
    <location>
        <begin position="1"/>
        <end position="24"/>
    </location>
</feature>
<accession>A0A5C6RPI9</accession>
<dbReference type="Proteomes" id="UP000321580">
    <property type="component" value="Unassembled WGS sequence"/>
</dbReference>
<keyword evidence="1" id="KW-0732">Signal</keyword>
<organism evidence="2 3">
    <name type="scientific">Phaeodactylibacter luteus</name>
    <dbReference type="NCBI Taxonomy" id="1564516"/>
    <lineage>
        <taxon>Bacteria</taxon>
        <taxon>Pseudomonadati</taxon>
        <taxon>Bacteroidota</taxon>
        <taxon>Saprospiria</taxon>
        <taxon>Saprospirales</taxon>
        <taxon>Haliscomenobacteraceae</taxon>
        <taxon>Phaeodactylibacter</taxon>
    </lineage>
</organism>
<keyword evidence="3" id="KW-1185">Reference proteome</keyword>
<name>A0A5C6RPI9_9BACT</name>
<feature type="chain" id="PRO_5022757167" evidence="1">
    <location>
        <begin position="25"/>
        <end position="338"/>
    </location>
</feature>
<dbReference type="RefSeq" id="WP_147167070.1">
    <property type="nucleotide sequence ID" value="NZ_VOOR01000014.1"/>
</dbReference>
<protein>
    <submittedName>
        <fullName evidence="2">DUF4249 family protein</fullName>
    </submittedName>
</protein>
<comment type="caution">
    <text evidence="2">The sequence shown here is derived from an EMBL/GenBank/DDBJ whole genome shotgun (WGS) entry which is preliminary data.</text>
</comment>
<reference evidence="2 3" key="1">
    <citation type="submission" date="2019-08" db="EMBL/GenBank/DDBJ databases">
        <title>Genome of Phaeodactylibacter luteus.</title>
        <authorList>
            <person name="Bowman J.P."/>
        </authorList>
    </citation>
    <scope>NUCLEOTIDE SEQUENCE [LARGE SCALE GENOMIC DNA]</scope>
    <source>
        <strain evidence="2 3">KCTC 42180</strain>
    </source>
</reference>
<sequence length="338" mass="37228">MTLTKKLSFSFLAAIALASCSTEVALESEWKDIPVVYAFLSVQDTAHYVRVQKAFLEPGGDAVQIAQIADSIYYGPGDITVSLENSTTGDSYVLERVDGNQEGYPKQEGAFANDPNILYKLPAGQAVLSGGDEVALRIDRGDNLPPVTAQTIVLNEIDSVSSSPSNQISQWRYPQLRAVAWRPGLEAQIFDVRFVINYRESTPENPTQFTKKTLEWVVAKEVERTDADAERLKIDIQGQSFYAFLGGALPPSQGEIRIFDNMDLYITGSGQELLDFVRVAQANTGITSAQSIPTYTNLDGGLGVFTSRYQLKRIGFRITGEARDSLVNGIFTRSLNFR</sequence>
<dbReference type="AlphaFoldDB" id="A0A5C6RPI9"/>